<protein>
    <submittedName>
        <fullName evidence="4">Uncharacterized protein</fullName>
    </submittedName>
</protein>
<dbReference type="PANTHER" id="PTHR12689">
    <property type="entry name" value="A1 CISTRON SPLICING FACTOR AAR2-RELATED"/>
    <property type="match status" value="1"/>
</dbReference>
<feature type="domain" description="AAR2 N-terminal" evidence="3">
    <location>
        <begin position="5"/>
        <end position="120"/>
    </location>
</feature>
<dbReference type="PANTHER" id="PTHR12689:SF4">
    <property type="entry name" value="PROTEIN AAR2 HOMOLOG"/>
    <property type="match status" value="1"/>
</dbReference>
<dbReference type="EMBL" id="LAZR01003148">
    <property type="protein sequence ID" value="KKN21431.1"/>
    <property type="molecule type" value="Genomic_DNA"/>
</dbReference>
<dbReference type="InterPro" id="IPR033648">
    <property type="entry name" value="AAR2_C"/>
</dbReference>
<feature type="domain" description="AAR2 C-terminal" evidence="2">
    <location>
        <begin position="138"/>
        <end position="271"/>
    </location>
</feature>
<dbReference type="InterPro" id="IPR007946">
    <property type="entry name" value="AAR2"/>
</dbReference>
<name>A0A0F9R8A7_9ZZZZ</name>
<evidence type="ECO:0000259" key="3">
    <source>
        <dbReference type="Pfam" id="PF20981"/>
    </source>
</evidence>
<dbReference type="InterPro" id="IPR033647">
    <property type="entry name" value="Aar2_N"/>
</dbReference>
<dbReference type="Pfam" id="PF05282">
    <property type="entry name" value="AAR2"/>
    <property type="match status" value="1"/>
</dbReference>
<proteinExistence type="inferred from homology"/>
<organism evidence="4">
    <name type="scientific">marine sediment metagenome</name>
    <dbReference type="NCBI Taxonomy" id="412755"/>
    <lineage>
        <taxon>unclassified sequences</taxon>
        <taxon>metagenomes</taxon>
        <taxon>ecological metagenomes</taxon>
    </lineage>
</organism>
<dbReference type="Gene3D" id="2.60.34.20">
    <property type="match status" value="1"/>
</dbReference>
<comment type="caution">
    <text evidence="4">The sequence shown here is derived from an EMBL/GenBank/DDBJ whole genome shotgun (WGS) entry which is preliminary data.</text>
</comment>
<reference evidence="4" key="1">
    <citation type="journal article" date="2015" name="Nature">
        <title>Complex archaea that bridge the gap between prokaryotes and eukaryotes.</title>
        <authorList>
            <person name="Spang A."/>
            <person name="Saw J.H."/>
            <person name="Jorgensen S.L."/>
            <person name="Zaremba-Niedzwiedzka K."/>
            <person name="Martijn J."/>
            <person name="Lind A.E."/>
            <person name="van Eijk R."/>
            <person name="Schleper C."/>
            <person name="Guy L."/>
            <person name="Ettema T.J."/>
        </authorList>
    </citation>
    <scope>NUCLEOTIDE SEQUENCE</scope>
</reference>
<dbReference type="InterPro" id="IPR038516">
    <property type="entry name" value="AAR2_N_sf"/>
</dbReference>
<accession>A0A0F9R8A7</accession>
<comment type="similarity">
    <text evidence="1">Belongs to the AAR2 family.</text>
</comment>
<dbReference type="AlphaFoldDB" id="A0A0F9R8A7"/>
<dbReference type="CDD" id="cd13777">
    <property type="entry name" value="Aar2_N"/>
    <property type="match status" value="1"/>
</dbReference>
<dbReference type="GO" id="GO:0000244">
    <property type="term" value="P:spliceosomal tri-snRNP complex assembly"/>
    <property type="evidence" value="ECO:0007669"/>
    <property type="project" value="TreeGrafter"/>
</dbReference>
<sequence>MFGYIILRDIPKQLVQLDLLYFPIKGGFRGFSEVSPGPHYVSIEVNDEMHEGFWCWVKPGEATIKVYDYEDNIFKDDDSENEAHFKILATSGAMNHVLIPATVSNFNSVSQWKKLTSDIGSDDFPPVLHQEVPMVLPLDINPDEISEWYITKFKSRFEQAFNDTHRKNVVSFLEEFEYAFLKYIVRQKDEIALNRWMNLIQTVYNAGERGVESAPDLFIKFVYIVKHQFNLLKNEDLQPNTKLIAGVEKIIEDMYDVGTVKLKEHAQDFEIYLIDRGLLKSHKLTFN</sequence>
<evidence type="ECO:0000256" key="1">
    <source>
        <dbReference type="ARBA" id="ARBA00006281"/>
    </source>
</evidence>
<gene>
    <name evidence="4" type="ORF">LCGC14_0925520</name>
</gene>
<evidence type="ECO:0000259" key="2">
    <source>
        <dbReference type="Pfam" id="PF05282"/>
    </source>
</evidence>
<dbReference type="Pfam" id="PF20981">
    <property type="entry name" value="AAR2_1st"/>
    <property type="match status" value="1"/>
</dbReference>
<evidence type="ECO:0000313" key="4">
    <source>
        <dbReference type="EMBL" id="KKN21431.1"/>
    </source>
</evidence>